<dbReference type="EMBL" id="JAEPRB010000666">
    <property type="protein sequence ID" value="KAG2213698.1"/>
    <property type="molecule type" value="Genomic_DNA"/>
</dbReference>
<keyword evidence="2" id="KW-1185">Reference proteome</keyword>
<dbReference type="PANTHER" id="PTHR35617:SF3">
    <property type="entry name" value="CORE-BINDING (CB) DOMAIN-CONTAINING PROTEIN"/>
    <property type="match status" value="1"/>
</dbReference>
<gene>
    <name evidence="1" type="ORF">INT45_002552</name>
</gene>
<dbReference type="PANTHER" id="PTHR35617">
    <property type="entry name" value="PHAGE_INTEGRASE DOMAIN-CONTAINING PROTEIN"/>
    <property type="match status" value="1"/>
</dbReference>
<sequence length="347" mass="38645">MAIDKSELETLYLATLWRRYQLLGFSPSVIARYIQDSGHHFDIDLNQYSPLQLIEFLQLASDSGFAPGTINLFHWAVTAFYLNLSALSQSKELLQFLSRIKKAAPPLSLTKPQVDLTPSFTFLRSIPSSTSTSLNLLSKKCAFLLAAAAFLHPSDLHHISLQDYSVDDNSCLHLMIVAPKETRQGRRINKDLVLLPLLDDGDLCPVEAFKALVAHPGRAASQSLFVNSRQPSQALAVTTLSTYVRSVLKHSPSASVDGSRPPRFAWWHQTRLYVMSSLLWVKIPIQVVFLCRQHSISSGSVSPMDYINCLELSDRQLFIQSEGLDKPELIEDPTLPPLAAMLNDQGS</sequence>
<proteinExistence type="predicted"/>
<comment type="caution">
    <text evidence="1">The sequence shown here is derived from an EMBL/GenBank/DDBJ whole genome shotgun (WGS) entry which is preliminary data.</text>
</comment>
<organism evidence="1 2">
    <name type="scientific">Circinella minor</name>
    <dbReference type="NCBI Taxonomy" id="1195481"/>
    <lineage>
        <taxon>Eukaryota</taxon>
        <taxon>Fungi</taxon>
        <taxon>Fungi incertae sedis</taxon>
        <taxon>Mucoromycota</taxon>
        <taxon>Mucoromycotina</taxon>
        <taxon>Mucoromycetes</taxon>
        <taxon>Mucorales</taxon>
        <taxon>Lichtheimiaceae</taxon>
        <taxon>Circinella</taxon>
    </lineage>
</organism>
<evidence type="ECO:0000313" key="2">
    <source>
        <dbReference type="Proteomes" id="UP000646827"/>
    </source>
</evidence>
<dbReference type="OrthoDB" id="5588333at2759"/>
<protein>
    <submittedName>
        <fullName evidence="1">Uncharacterized protein</fullName>
    </submittedName>
</protein>
<evidence type="ECO:0000313" key="1">
    <source>
        <dbReference type="EMBL" id="KAG2213698.1"/>
    </source>
</evidence>
<dbReference type="AlphaFoldDB" id="A0A8H7VEN6"/>
<reference evidence="1 2" key="1">
    <citation type="submission" date="2020-12" db="EMBL/GenBank/DDBJ databases">
        <title>Metabolic potential, ecology and presence of endohyphal bacteria is reflected in genomic diversity of Mucoromycotina.</title>
        <authorList>
            <person name="Muszewska A."/>
            <person name="Okrasinska A."/>
            <person name="Steczkiewicz K."/>
            <person name="Drgas O."/>
            <person name="Orlowska M."/>
            <person name="Perlinska-Lenart U."/>
            <person name="Aleksandrzak-Piekarczyk T."/>
            <person name="Szatraj K."/>
            <person name="Zielenkiewicz U."/>
            <person name="Pilsyk S."/>
            <person name="Malc E."/>
            <person name="Mieczkowski P."/>
            <person name="Kruszewska J.S."/>
            <person name="Biernat P."/>
            <person name="Pawlowska J."/>
        </authorList>
    </citation>
    <scope>NUCLEOTIDE SEQUENCE [LARGE SCALE GENOMIC DNA]</scope>
    <source>
        <strain evidence="1 2">CBS 142.35</strain>
    </source>
</reference>
<dbReference type="Proteomes" id="UP000646827">
    <property type="component" value="Unassembled WGS sequence"/>
</dbReference>
<accession>A0A8H7VEN6</accession>
<name>A0A8H7VEN6_9FUNG</name>